<dbReference type="Pfam" id="PF01810">
    <property type="entry name" value="LysE"/>
    <property type="match status" value="1"/>
</dbReference>
<evidence type="ECO:0000313" key="7">
    <source>
        <dbReference type="EMBL" id="TBT82998.1"/>
    </source>
</evidence>
<dbReference type="PANTHER" id="PTHR30086">
    <property type="entry name" value="ARGININE EXPORTER PROTEIN ARGO"/>
    <property type="match status" value="1"/>
</dbReference>
<evidence type="ECO:0000256" key="6">
    <source>
        <dbReference type="SAM" id="MobiDB-lite"/>
    </source>
</evidence>
<evidence type="ECO:0000256" key="1">
    <source>
        <dbReference type="ARBA" id="ARBA00004651"/>
    </source>
</evidence>
<dbReference type="Proteomes" id="UP000292373">
    <property type="component" value="Unassembled WGS sequence"/>
</dbReference>
<evidence type="ECO:0000256" key="3">
    <source>
        <dbReference type="ARBA" id="ARBA00022692"/>
    </source>
</evidence>
<gene>
    <name evidence="7" type="ORF">ET989_12735</name>
</gene>
<dbReference type="AlphaFoldDB" id="A0A4Q9KBE9"/>
<keyword evidence="3" id="KW-0812">Transmembrane</keyword>
<accession>A0A4Q9KBE9</accession>
<keyword evidence="8" id="KW-1185">Reference proteome</keyword>
<reference evidence="7 8" key="1">
    <citation type="submission" date="2019-01" db="EMBL/GenBank/DDBJ databases">
        <title>Lactibacter flavus gen. nov., sp. nov., a novel bacterium of the family Propionibacteriaceae isolated from raw milk and dairy products.</title>
        <authorList>
            <person name="Huptas C."/>
            <person name="Wenning M."/>
            <person name="Breitenwieser F."/>
            <person name="Doll E."/>
            <person name="Von Neubeck M."/>
            <person name="Busse H.-J."/>
            <person name="Scherer S."/>
        </authorList>
    </citation>
    <scope>NUCLEOTIDE SEQUENCE [LARGE SCALE GENOMIC DNA]</scope>
    <source>
        <strain evidence="7 8">KCTC 33808</strain>
    </source>
</reference>
<feature type="region of interest" description="Disordered" evidence="6">
    <location>
        <begin position="1"/>
        <end position="22"/>
    </location>
</feature>
<name>A0A4Q9KBE9_9ACTN</name>
<dbReference type="EMBL" id="SDMQ01000015">
    <property type="protein sequence ID" value="TBT82998.1"/>
    <property type="molecule type" value="Genomic_DNA"/>
</dbReference>
<evidence type="ECO:0000256" key="2">
    <source>
        <dbReference type="ARBA" id="ARBA00022475"/>
    </source>
</evidence>
<evidence type="ECO:0000313" key="8">
    <source>
        <dbReference type="Proteomes" id="UP000292373"/>
    </source>
</evidence>
<keyword evidence="5" id="KW-0472">Membrane</keyword>
<dbReference type="OrthoDB" id="3175972at2"/>
<proteinExistence type="predicted"/>
<dbReference type="GO" id="GO:0015171">
    <property type="term" value="F:amino acid transmembrane transporter activity"/>
    <property type="evidence" value="ECO:0007669"/>
    <property type="project" value="TreeGrafter"/>
</dbReference>
<dbReference type="InterPro" id="IPR001123">
    <property type="entry name" value="LeuE-type"/>
</dbReference>
<evidence type="ECO:0000256" key="4">
    <source>
        <dbReference type="ARBA" id="ARBA00022989"/>
    </source>
</evidence>
<comment type="caution">
    <text evidence="7">The sequence shown here is derived from an EMBL/GenBank/DDBJ whole genome shotgun (WGS) entry which is preliminary data.</text>
</comment>
<keyword evidence="2" id="KW-1003">Cell membrane</keyword>
<dbReference type="PANTHER" id="PTHR30086:SF20">
    <property type="entry name" value="ARGININE EXPORTER PROTEIN ARGO-RELATED"/>
    <property type="match status" value="1"/>
</dbReference>
<comment type="subcellular location">
    <subcellularLocation>
        <location evidence="1">Cell membrane</location>
        <topology evidence="1">Multi-pass membrane protein</topology>
    </subcellularLocation>
</comment>
<sequence>MAWPGSTDARVPRGVSHRRGLPRPRCDVHHRHHRVAGLAPRVVRGPRMHARCRPHLIVASTGLATVLRSGGAAFEVLRWADVTYLAFRAIQALRSCRPLPEVPDCAVAAPPATEPTLTASGVLRRAITMNLLNPKLTVFFLAFLPQFAGRSPTSPANDCGTDR</sequence>
<organism evidence="7 8">
    <name type="scientific">Propioniciclava sinopodophylli</name>
    <dbReference type="NCBI Taxonomy" id="1837344"/>
    <lineage>
        <taxon>Bacteria</taxon>
        <taxon>Bacillati</taxon>
        <taxon>Actinomycetota</taxon>
        <taxon>Actinomycetes</taxon>
        <taxon>Propionibacteriales</taxon>
        <taxon>Propionibacteriaceae</taxon>
        <taxon>Propioniciclava</taxon>
    </lineage>
</organism>
<keyword evidence="4" id="KW-1133">Transmembrane helix</keyword>
<dbReference type="GO" id="GO:0005886">
    <property type="term" value="C:plasma membrane"/>
    <property type="evidence" value="ECO:0007669"/>
    <property type="project" value="UniProtKB-SubCell"/>
</dbReference>
<protein>
    <submittedName>
        <fullName evidence="7">LysE family translocator</fullName>
    </submittedName>
</protein>
<evidence type="ECO:0000256" key="5">
    <source>
        <dbReference type="ARBA" id="ARBA00023136"/>
    </source>
</evidence>